<keyword evidence="1" id="KW-0812">Transmembrane</keyword>
<dbReference type="Proteomes" id="UP000323720">
    <property type="component" value="Unassembled WGS sequence"/>
</dbReference>
<gene>
    <name evidence="2" type="ORF">ES674_00750</name>
</gene>
<accession>A0A5D0RA03</accession>
<name>A0A5D0RA03_9FLAO</name>
<keyword evidence="1" id="KW-1133">Transmembrane helix</keyword>
<reference evidence="2 3" key="1">
    <citation type="submission" date="2019-08" db="EMBL/GenBank/DDBJ databases">
        <title>Genomes of Antarctic Bizionia species.</title>
        <authorList>
            <person name="Bowman J.P."/>
        </authorList>
    </citation>
    <scope>NUCLEOTIDE SEQUENCE [LARGE SCALE GENOMIC DNA]</scope>
    <source>
        <strain evidence="2 3">ADA-4</strain>
    </source>
</reference>
<evidence type="ECO:0000256" key="1">
    <source>
        <dbReference type="SAM" id="Phobius"/>
    </source>
</evidence>
<organism evidence="2 3">
    <name type="scientific">Bizionia myxarmorum</name>
    <dbReference type="NCBI Taxonomy" id="291186"/>
    <lineage>
        <taxon>Bacteria</taxon>
        <taxon>Pseudomonadati</taxon>
        <taxon>Bacteroidota</taxon>
        <taxon>Flavobacteriia</taxon>
        <taxon>Flavobacteriales</taxon>
        <taxon>Flavobacteriaceae</taxon>
        <taxon>Bizionia</taxon>
    </lineage>
</organism>
<dbReference type="RefSeq" id="WP_211359263.1">
    <property type="nucleotide sequence ID" value="NZ_VSKK01000001.1"/>
</dbReference>
<keyword evidence="3" id="KW-1185">Reference proteome</keyword>
<dbReference type="AlphaFoldDB" id="A0A5D0RA03"/>
<comment type="caution">
    <text evidence="2">The sequence shown here is derived from an EMBL/GenBank/DDBJ whole genome shotgun (WGS) entry which is preliminary data.</text>
</comment>
<keyword evidence="1" id="KW-0472">Membrane</keyword>
<proteinExistence type="predicted"/>
<feature type="transmembrane region" description="Helical" evidence="1">
    <location>
        <begin position="36"/>
        <end position="61"/>
    </location>
</feature>
<feature type="transmembrane region" description="Helical" evidence="1">
    <location>
        <begin position="12"/>
        <end position="30"/>
    </location>
</feature>
<sequence length="66" mass="7091">MFNMKAAVKKHAKTTVVTIIAIITALWNTLTENAELFGLSSQVIMIGAIVLAAIAMVVNMLTSNQE</sequence>
<evidence type="ECO:0000313" key="2">
    <source>
        <dbReference type="EMBL" id="TYB78342.1"/>
    </source>
</evidence>
<evidence type="ECO:0008006" key="4">
    <source>
        <dbReference type="Google" id="ProtNLM"/>
    </source>
</evidence>
<protein>
    <recommendedName>
        <fullName evidence="4">Holin</fullName>
    </recommendedName>
</protein>
<evidence type="ECO:0000313" key="3">
    <source>
        <dbReference type="Proteomes" id="UP000323720"/>
    </source>
</evidence>
<dbReference type="EMBL" id="VSKK01000001">
    <property type="protein sequence ID" value="TYB78342.1"/>
    <property type="molecule type" value="Genomic_DNA"/>
</dbReference>